<name>A0A482V8B6_ASBVE</name>
<dbReference type="EMBL" id="QDEB01128092">
    <property type="protein sequence ID" value="RZB39449.1"/>
    <property type="molecule type" value="Genomic_DNA"/>
</dbReference>
<protein>
    <submittedName>
        <fullName evidence="2">Uncharacterized protein</fullName>
    </submittedName>
</protein>
<feature type="transmembrane region" description="Helical" evidence="1">
    <location>
        <begin position="38"/>
        <end position="59"/>
    </location>
</feature>
<reference evidence="2 3" key="1">
    <citation type="submission" date="2017-03" db="EMBL/GenBank/DDBJ databases">
        <title>Genome of the blue death feigning beetle - Asbolus verrucosus.</title>
        <authorList>
            <person name="Rider S.D."/>
        </authorList>
    </citation>
    <scope>NUCLEOTIDE SEQUENCE [LARGE SCALE GENOMIC DNA]</scope>
    <source>
        <strain evidence="2">Butters</strain>
        <tissue evidence="2">Head and leg muscle</tissue>
    </source>
</reference>
<dbReference type="Proteomes" id="UP000292052">
    <property type="component" value="Unassembled WGS sequence"/>
</dbReference>
<keyword evidence="1" id="KW-0472">Membrane</keyword>
<proteinExistence type="predicted"/>
<keyword evidence="3" id="KW-1185">Reference proteome</keyword>
<accession>A0A482V8B6</accession>
<gene>
    <name evidence="2" type="ORF">BDFB_007685</name>
</gene>
<sequence length="60" mass="7003">MPSQNYKGLQIQSKLLLTSINATQAKFTSLMSRQNFPWIRYITPMIDIFAFTILLPVLWI</sequence>
<dbReference type="AlphaFoldDB" id="A0A482V8B6"/>
<evidence type="ECO:0000313" key="2">
    <source>
        <dbReference type="EMBL" id="RZB39449.1"/>
    </source>
</evidence>
<organism evidence="2 3">
    <name type="scientific">Asbolus verrucosus</name>
    <name type="common">Desert ironclad beetle</name>
    <dbReference type="NCBI Taxonomy" id="1661398"/>
    <lineage>
        <taxon>Eukaryota</taxon>
        <taxon>Metazoa</taxon>
        <taxon>Ecdysozoa</taxon>
        <taxon>Arthropoda</taxon>
        <taxon>Hexapoda</taxon>
        <taxon>Insecta</taxon>
        <taxon>Pterygota</taxon>
        <taxon>Neoptera</taxon>
        <taxon>Endopterygota</taxon>
        <taxon>Coleoptera</taxon>
        <taxon>Polyphaga</taxon>
        <taxon>Cucujiformia</taxon>
        <taxon>Tenebrionidae</taxon>
        <taxon>Pimeliinae</taxon>
        <taxon>Asbolus</taxon>
    </lineage>
</organism>
<evidence type="ECO:0000256" key="1">
    <source>
        <dbReference type="SAM" id="Phobius"/>
    </source>
</evidence>
<keyword evidence="1" id="KW-1133">Transmembrane helix</keyword>
<comment type="caution">
    <text evidence="2">The sequence shown here is derived from an EMBL/GenBank/DDBJ whole genome shotgun (WGS) entry which is preliminary data.</text>
</comment>
<keyword evidence="1" id="KW-0812">Transmembrane</keyword>
<evidence type="ECO:0000313" key="3">
    <source>
        <dbReference type="Proteomes" id="UP000292052"/>
    </source>
</evidence>